<dbReference type="InterPro" id="IPR007219">
    <property type="entry name" value="XnlR_reg_dom"/>
</dbReference>
<keyword evidence="10" id="KW-1185">Reference proteome</keyword>
<dbReference type="GO" id="GO:0000785">
    <property type="term" value="C:chromatin"/>
    <property type="evidence" value="ECO:0007669"/>
    <property type="project" value="TreeGrafter"/>
</dbReference>
<comment type="caution">
    <text evidence="9">The sequence shown here is derived from an EMBL/GenBank/DDBJ whole genome shotgun (WGS) entry which is preliminary data.</text>
</comment>
<evidence type="ECO:0000259" key="8">
    <source>
        <dbReference type="PROSITE" id="PS50157"/>
    </source>
</evidence>
<dbReference type="InterPro" id="IPR013087">
    <property type="entry name" value="Znf_C2H2_type"/>
</dbReference>
<proteinExistence type="predicted"/>
<dbReference type="GO" id="GO:0000981">
    <property type="term" value="F:DNA-binding transcription factor activity, RNA polymerase II-specific"/>
    <property type="evidence" value="ECO:0007669"/>
    <property type="project" value="InterPro"/>
</dbReference>
<dbReference type="SMART" id="SM00355">
    <property type="entry name" value="ZnF_C2H2"/>
    <property type="match status" value="2"/>
</dbReference>
<evidence type="ECO:0000256" key="6">
    <source>
        <dbReference type="ARBA" id="ARBA00023242"/>
    </source>
</evidence>
<dbReference type="GO" id="GO:0008270">
    <property type="term" value="F:zinc ion binding"/>
    <property type="evidence" value="ECO:0007669"/>
    <property type="project" value="UniProtKB-KW"/>
</dbReference>
<comment type="subcellular location">
    <subcellularLocation>
        <location evidence="1">Nucleus</location>
    </subcellularLocation>
</comment>
<evidence type="ECO:0000313" key="9">
    <source>
        <dbReference type="EMBL" id="CCU82027.1"/>
    </source>
</evidence>
<gene>
    <name evidence="9" type="ORF">BGHDH14_bghG005703000001001</name>
</gene>
<dbReference type="FunFam" id="3.30.160.60:FF:002343">
    <property type="entry name" value="Zinc finger protein 33A"/>
    <property type="match status" value="1"/>
</dbReference>
<dbReference type="CDD" id="cd12148">
    <property type="entry name" value="fungal_TF_MHR"/>
    <property type="match status" value="1"/>
</dbReference>
<protein>
    <submittedName>
        <fullName evidence="9">C2H2 finger domain protein</fullName>
    </submittedName>
</protein>
<dbReference type="Gene3D" id="3.30.160.60">
    <property type="entry name" value="Classic Zinc Finger"/>
    <property type="match status" value="2"/>
</dbReference>
<evidence type="ECO:0000256" key="4">
    <source>
        <dbReference type="ARBA" id="ARBA00022771"/>
    </source>
</evidence>
<dbReference type="InParanoid" id="N1JIF9"/>
<evidence type="ECO:0000256" key="3">
    <source>
        <dbReference type="ARBA" id="ARBA00022737"/>
    </source>
</evidence>
<evidence type="ECO:0000256" key="5">
    <source>
        <dbReference type="ARBA" id="ARBA00022833"/>
    </source>
</evidence>
<organism evidence="9 10">
    <name type="scientific">Blumeria graminis f. sp. hordei (strain DH14)</name>
    <name type="common">Barley powdery mildew</name>
    <name type="synonym">Oidium monilioides f. sp. hordei</name>
    <dbReference type="NCBI Taxonomy" id="546991"/>
    <lineage>
        <taxon>Eukaryota</taxon>
        <taxon>Fungi</taxon>
        <taxon>Dikarya</taxon>
        <taxon>Ascomycota</taxon>
        <taxon>Pezizomycotina</taxon>
        <taxon>Leotiomycetes</taxon>
        <taxon>Erysiphales</taxon>
        <taxon>Erysiphaceae</taxon>
        <taxon>Blumeria</taxon>
        <taxon>Blumeria hordei</taxon>
    </lineage>
</organism>
<dbReference type="OrthoDB" id="10018191at2759"/>
<dbReference type="HOGENOM" id="CLU_012538_2_0_1"/>
<evidence type="ECO:0000256" key="7">
    <source>
        <dbReference type="PROSITE-ProRule" id="PRU00042"/>
    </source>
</evidence>
<dbReference type="PROSITE" id="PS00028">
    <property type="entry name" value="ZINC_FINGER_C2H2_1"/>
    <property type="match status" value="1"/>
</dbReference>
<dbReference type="SUPFAM" id="SSF57667">
    <property type="entry name" value="beta-beta-alpha zinc fingers"/>
    <property type="match status" value="1"/>
</dbReference>
<keyword evidence="3" id="KW-0677">Repeat</keyword>
<dbReference type="GO" id="GO:0005634">
    <property type="term" value="C:nucleus"/>
    <property type="evidence" value="ECO:0007669"/>
    <property type="project" value="UniProtKB-SubCell"/>
</dbReference>
<dbReference type="GO" id="GO:0006351">
    <property type="term" value="P:DNA-templated transcription"/>
    <property type="evidence" value="ECO:0007669"/>
    <property type="project" value="InterPro"/>
</dbReference>
<dbReference type="Pfam" id="PF04082">
    <property type="entry name" value="Fungal_trans"/>
    <property type="match status" value="1"/>
</dbReference>
<dbReference type="eggNOG" id="KOG1721">
    <property type="taxonomic scope" value="Eukaryota"/>
</dbReference>
<dbReference type="AlphaFoldDB" id="N1JIF9"/>
<feature type="domain" description="C2H2-type" evidence="8">
    <location>
        <begin position="20"/>
        <end position="47"/>
    </location>
</feature>
<name>N1JIF9_BLUG1</name>
<dbReference type="PANTHER" id="PTHR40626:SF8">
    <property type="entry name" value="C2H2 FINGER DOMAIN TRANSCRIPTION FACTOR (EUROFUNG)-RELATED"/>
    <property type="match status" value="1"/>
</dbReference>
<evidence type="ECO:0000256" key="2">
    <source>
        <dbReference type="ARBA" id="ARBA00022723"/>
    </source>
</evidence>
<sequence>MPSNSPAPRTRTTETTKKLLQCTLCSKKFSRIDHLKRHQLRHTGVKPYSCIFCSDGFTRSDNLRDHYPGCTLRQGRAIPEAARGGRRSHACDSEKCTAMKLGCDGKNPCNTCCQKRIECKFLRLESKGLQARSQSFKSQVEEFNRGSINFLLNEGCGSFIDCFRFPATAERRNIFNFRAQQPADLIEQYSGSDNGSYEDEPISWSVENDNFLNLMNSPYSGFQNEVAPPSHMSLRDWEPPSIQSSSIIHCVLERALTMQLSPQEQADINQHLQLIYTPSKITRFVHEAFALRHPNSPILHTPSFDIETAPLPLLTVVTIMGAIYSKNETEANAARMLLDLVEHCIFSLDNLTEEHEIRQTMRIGHFDESPFAFQTLQAAYLIMSLQFWAGTIVARKRTIESRFGVVVKVARRLHLHQTRHGQNDIISEPLWIEKECQIRLINAIYLFDCTLCFSVHYPCRFTLPEIEFDLPCEDRFFFVHHPFSIPNFLPTSPDISLRVFPKPFSRIPESQDTATLNDPMGISSTDMFLLINLIFVHAHTQVVMFAPLRAHSVDVTNSNSNSPLLDATISSIKTALTRWHSIWLNMRANMSPQTWSEQDTFRNSLNYWMLIQMNIMNPTTVDSRLRLEAGYDGALHQLRGFTNGCSLYEG</sequence>
<keyword evidence="2" id="KW-0479">Metal-binding</keyword>
<dbReference type="InterPro" id="IPR051059">
    <property type="entry name" value="VerF-like"/>
</dbReference>
<accession>N1JIF9</accession>
<dbReference type="STRING" id="546991.N1JIF9"/>
<evidence type="ECO:0000313" key="10">
    <source>
        <dbReference type="Proteomes" id="UP000015441"/>
    </source>
</evidence>
<evidence type="ECO:0000256" key="1">
    <source>
        <dbReference type="ARBA" id="ARBA00004123"/>
    </source>
</evidence>
<dbReference type="InterPro" id="IPR036236">
    <property type="entry name" value="Znf_C2H2_sf"/>
</dbReference>
<dbReference type="GO" id="GO:0000978">
    <property type="term" value="F:RNA polymerase II cis-regulatory region sequence-specific DNA binding"/>
    <property type="evidence" value="ECO:0007669"/>
    <property type="project" value="InterPro"/>
</dbReference>
<dbReference type="PROSITE" id="PS50157">
    <property type="entry name" value="ZINC_FINGER_C2H2_2"/>
    <property type="match status" value="1"/>
</dbReference>
<dbReference type="EMBL" id="CAUH01005703">
    <property type="protein sequence ID" value="CCU82027.1"/>
    <property type="molecule type" value="Genomic_DNA"/>
</dbReference>
<reference evidence="9 10" key="1">
    <citation type="journal article" date="2010" name="Science">
        <title>Genome expansion and gene loss in powdery mildew fungi reveal tradeoffs in extreme parasitism.</title>
        <authorList>
            <person name="Spanu P.D."/>
            <person name="Abbott J.C."/>
            <person name="Amselem J."/>
            <person name="Burgis T.A."/>
            <person name="Soanes D.M."/>
            <person name="Stueber K."/>
            <person name="Ver Loren van Themaat E."/>
            <person name="Brown J.K.M."/>
            <person name="Butcher S.A."/>
            <person name="Gurr S.J."/>
            <person name="Lebrun M.-H."/>
            <person name="Ridout C.J."/>
            <person name="Schulze-Lefert P."/>
            <person name="Talbot N.J."/>
            <person name="Ahmadinejad N."/>
            <person name="Ametz C."/>
            <person name="Barton G.R."/>
            <person name="Benjdia M."/>
            <person name="Bidzinski P."/>
            <person name="Bindschedler L.V."/>
            <person name="Both M."/>
            <person name="Brewer M.T."/>
            <person name="Cadle-Davidson L."/>
            <person name="Cadle-Davidson M.M."/>
            <person name="Collemare J."/>
            <person name="Cramer R."/>
            <person name="Frenkel O."/>
            <person name="Godfrey D."/>
            <person name="Harriman J."/>
            <person name="Hoede C."/>
            <person name="King B.C."/>
            <person name="Klages S."/>
            <person name="Kleemann J."/>
            <person name="Knoll D."/>
            <person name="Koti P.S."/>
            <person name="Kreplak J."/>
            <person name="Lopez-Ruiz F.J."/>
            <person name="Lu X."/>
            <person name="Maekawa T."/>
            <person name="Mahanil S."/>
            <person name="Micali C."/>
            <person name="Milgroom M.G."/>
            <person name="Montana G."/>
            <person name="Noir S."/>
            <person name="O'Connell R.J."/>
            <person name="Oberhaensli S."/>
            <person name="Parlange F."/>
            <person name="Pedersen C."/>
            <person name="Quesneville H."/>
            <person name="Reinhardt R."/>
            <person name="Rott M."/>
            <person name="Sacristan S."/>
            <person name="Schmidt S.M."/>
            <person name="Schoen M."/>
            <person name="Skamnioti P."/>
            <person name="Sommer H."/>
            <person name="Stephens A."/>
            <person name="Takahara H."/>
            <person name="Thordal-Christensen H."/>
            <person name="Vigouroux M."/>
            <person name="Wessling R."/>
            <person name="Wicker T."/>
            <person name="Panstruga R."/>
        </authorList>
    </citation>
    <scope>NUCLEOTIDE SEQUENCE [LARGE SCALE GENOMIC DNA]</scope>
    <source>
        <strain evidence="9">DH14</strain>
    </source>
</reference>
<keyword evidence="6" id="KW-0539">Nucleus</keyword>
<dbReference type="PANTHER" id="PTHR40626">
    <property type="entry name" value="MIP31509P"/>
    <property type="match status" value="1"/>
</dbReference>
<keyword evidence="5" id="KW-0862">Zinc</keyword>
<keyword evidence="4 7" id="KW-0863">Zinc-finger</keyword>
<dbReference type="Proteomes" id="UP000015441">
    <property type="component" value="Unassembled WGS sequence"/>
</dbReference>